<keyword evidence="3" id="KW-1185">Reference proteome</keyword>
<dbReference type="Proteomes" id="UP001163046">
    <property type="component" value="Unassembled WGS sequence"/>
</dbReference>
<feature type="region of interest" description="Disordered" evidence="1">
    <location>
        <begin position="134"/>
        <end position="155"/>
    </location>
</feature>
<evidence type="ECO:0000256" key="1">
    <source>
        <dbReference type="SAM" id="MobiDB-lite"/>
    </source>
</evidence>
<proteinExistence type="predicted"/>
<evidence type="ECO:0000313" key="2">
    <source>
        <dbReference type="EMBL" id="KAJ7388329.1"/>
    </source>
</evidence>
<name>A0A9W9ZYI4_9CNID</name>
<sequence>MANPNCGFSRFNEFTGGFSGIYISLWAAAGNGKLSKPIPPQYFSDLTVKYELKHNNNPECNGLALITVINGDTLSVLLLCGFLVAIPPAFGIKCYRQSCLYGFYCFEDYGDDGFQCPSANDKCVTLDFAGEDANGPAKKKDAMHKPKKQSKAVENRKKKLMSDPVLRMHMLRLG</sequence>
<dbReference type="EMBL" id="MU825492">
    <property type="protein sequence ID" value="KAJ7388329.1"/>
    <property type="molecule type" value="Genomic_DNA"/>
</dbReference>
<comment type="caution">
    <text evidence="2">The sequence shown here is derived from an EMBL/GenBank/DDBJ whole genome shotgun (WGS) entry which is preliminary data.</text>
</comment>
<evidence type="ECO:0000313" key="3">
    <source>
        <dbReference type="Proteomes" id="UP001163046"/>
    </source>
</evidence>
<accession>A0A9W9ZYI4</accession>
<gene>
    <name evidence="2" type="ORF">OS493_038419</name>
</gene>
<protein>
    <submittedName>
        <fullName evidence="2">Uncharacterized protein</fullName>
    </submittedName>
</protein>
<reference evidence="2" key="1">
    <citation type="submission" date="2023-01" db="EMBL/GenBank/DDBJ databases">
        <title>Genome assembly of the deep-sea coral Lophelia pertusa.</title>
        <authorList>
            <person name="Herrera S."/>
            <person name="Cordes E."/>
        </authorList>
    </citation>
    <scope>NUCLEOTIDE SEQUENCE</scope>
    <source>
        <strain evidence="2">USNM1676648</strain>
        <tissue evidence="2">Polyp</tissue>
    </source>
</reference>
<dbReference type="AlphaFoldDB" id="A0A9W9ZYI4"/>
<organism evidence="2 3">
    <name type="scientific">Desmophyllum pertusum</name>
    <dbReference type="NCBI Taxonomy" id="174260"/>
    <lineage>
        <taxon>Eukaryota</taxon>
        <taxon>Metazoa</taxon>
        <taxon>Cnidaria</taxon>
        <taxon>Anthozoa</taxon>
        <taxon>Hexacorallia</taxon>
        <taxon>Scleractinia</taxon>
        <taxon>Caryophylliina</taxon>
        <taxon>Caryophylliidae</taxon>
        <taxon>Desmophyllum</taxon>
    </lineage>
</organism>